<reference evidence="2 3" key="1">
    <citation type="submission" date="2021-09" db="EMBL/GenBank/DDBJ databases">
        <title>Genomic insights and catalytic innovation underlie evolution of tropane alkaloids biosynthesis.</title>
        <authorList>
            <person name="Wang Y.-J."/>
            <person name="Tian T."/>
            <person name="Huang J.-P."/>
            <person name="Huang S.-X."/>
        </authorList>
    </citation>
    <scope>NUCLEOTIDE SEQUENCE [LARGE SCALE GENOMIC DNA]</scope>
    <source>
        <strain evidence="2">KIB-2018</strain>
        <tissue evidence="2">Leaf</tissue>
    </source>
</reference>
<evidence type="ECO:0000256" key="1">
    <source>
        <dbReference type="SAM" id="MobiDB-lite"/>
    </source>
</evidence>
<evidence type="ECO:0000313" key="3">
    <source>
        <dbReference type="Proteomes" id="UP001159364"/>
    </source>
</evidence>
<proteinExistence type="predicted"/>
<comment type="caution">
    <text evidence="2">The sequence shown here is derived from an EMBL/GenBank/DDBJ whole genome shotgun (WGS) entry which is preliminary data.</text>
</comment>
<feature type="compositionally biased region" description="Pro residues" evidence="1">
    <location>
        <begin position="51"/>
        <end position="60"/>
    </location>
</feature>
<keyword evidence="3" id="KW-1185">Reference proteome</keyword>
<organism evidence="2 3">
    <name type="scientific">Erythroxylum novogranatense</name>
    <dbReference type="NCBI Taxonomy" id="1862640"/>
    <lineage>
        <taxon>Eukaryota</taxon>
        <taxon>Viridiplantae</taxon>
        <taxon>Streptophyta</taxon>
        <taxon>Embryophyta</taxon>
        <taxon>Tracheophyta</taxon>
        <taxon>Spermatophyta</taxon>
        <taxon>Magnoliopsida</taxon>
        <taxon>eudicotyledons</taxon>
        <taxon>Gunneridae</taxon>
        <taxon>Pentapetalae</taxon>
        <taxon>rosids</taxon>
        <taxon>fabids</taxon>
        <taxon>Malpighiales</taxon>
        <taxon>Erythroxylaceae</taxon>
        <taxon>Erythroxylum</taxon>
    </lineage>
</organism>
<evidence type="ECO:0000313" key="2">
    <source>
        <dbReference type="EMBL" id="KAJ8900385.1"/>
    </source>
</evidence>
<name>A0AAV8UCX9_9ROSI</name>
<dbReference type="Proteomes" id="UP001159364">
    <property type="component" value="Linkage Group LG08"/>
</dbReference>
<dbReference type="AlphaFoldDB" id="A0AAV8UCX9"/>
<feature type="region of interest" description="Disordered" evidence="1">
    <location>
        <begin position="1"/>
        <end position="60"/>
    </location>
</feature>
<protein>
    <submittedName>
        <fullName evidence="2">Uncharacterized protein</fullName>
    </submittedName>
</protein>
<accession>A0AAV8UCX9</accession>
<sequence length="171" mass="18330">MHSTTHSTKKVRLREREEDPPPIALPEPQVLPSYSAAVSDMGPNNAHNAPRPHPMQGPPPTFPPLQRSSLPPALPLPVLLRPTSMAPGCKWHVGLTGPLPLRSTLAATAHPIGDRMVLAVRGLLPSPTHSSLTLQRVSLQRSTLLVPKLVPSRPLLTRGLSLSLASSPDET</sequence>
<dbReference type="EMBL" id="JAIWQS010000008">
    <property type="protein sequence ID" value="KAJ8900385.1"/>
    <property type="molecule type" value="Genomic_DNA"/>
</dbReference>
<gene>
    <name evidence="2" type="ORF">K2173_025025</name>
</gene>